<proteinExistence type="predicted"/>
<dbReference type="EMBL" id="JAUIZM010000011">
    <property type="protein sequence ID" value="KAK1356732.1"/>
    <property type="molecule type" value="Genomic_DNA"/>
</dbReference>
<dbReference type="PROSITE" id="PS50846">
    <property type="entry name" value="HMA_2"/>
    <property type="match status" value="1"/>
</dbReference>
<organism evidence="4 5">
    <name type="scientific">Heracleum sosnowskyi</name>
    <dbReference type="NCBI Taxonomy" id="360622"/>
    <lineage>
        <taxon>Eukaryota</taxon>
        <taxon>Viridiplantae</taxon>
        <taxon>Streptophyta</taxon>
        <taxon>Embryophyta</taxon>
        <taxon>Tracheophyta</taxon>
        <taxon>Spermatophyta</taxon>
        <taxon>Magnoliopsida</taxon>
        <taxon>eudicotyledons</taxon>
        <taxon>Gunneridae</taxon>
        <taxon>Pentapetalae</taxon>
        <taxon>asterids</taxon>
        <taxon>campanulids</taxon>
        <taxon>Apiales</taxon>
        <taxon>Apiaceae</taxon>
        <taxon>Apioideae</taxon>
        <taxon>apioid superclade</taxon>
        <taxon>Tordylieae</taxon>
        <taxon>Tordyliinae</taxon>
        <taxon>Heracleum</taxon>
    </lineage>
</organism>
<evidence type="ECO:0000256" key="2">
    <source>
        <dbReference type="SAM" id="MobiDB-lite"/>
    </source>
</evidence>
<evidence type="ECO:0000259" key="3">
    <source>
        <dbReference type="PROSITE" id="PS50846"/>
    </source>
</evidence>
<protein>
    <recommendedName>
        <fullName evidence="3">HMA domain-containing protein</fullName>
    </recommendedName>
</protein>
<dbReference type="SUPFAM" id="SSF55008">
    <property type="entry name" value="HMA, heavy metal-associated domain"/>
    <property type="match status" value="1"/>
</dbReference>
<comment type="caution">
    <text evidence="4">The sequence shown here is derived from an EMBL/GenBank/DDBJ whole genome shotgun (WGS) entry which is preliminary data.</text>
</comment>
<dbReference type="GO" id="GO:0046872">
    <property type="term" value="F:metal ion binding"/>
    <property type="evidence" value="ECO:0007669"/>
    <property type="project" value="InterPro"/>
</dbReference>
<dbReference type="Pfam" id="PF00403">
    <property type="entry name" value="HMA"/>
    <property type="match status" value="1"/>
</dbReference>
<dbReference type="GO" id="GO:0016020">
    <property type="term" value="C:membrane"/>
    <property type="evidence" value="ECO:0007669"/>
    <property type="project" value="UniProtKB-SubCell"/>
</dbReference>
<dbReference type="InterPro" id="IPR036163">
    <property type="entry name" value="HMA_dom_sf"/>
</dbReference>
<dbReference type="AlphaFoldDB" id="A0AAD8M238"/>
<evidence type="ECO:0000313" key="4">
    <source>
        <dbReference type="EMBL" id="KAK1356732.1"/>
    </source>
</evidence>
<dbReference type="CDD" id="cd00371">
    <property type="entry name" value="HMA"/>
    <property type="match status" value="1"/>
</dbReference>
<dbReference type="Gene3D" id="3.30.70.100">
    <property type="match status" value="1"/>
</dbReference>
<dbReference type="Proteomes" id="UP001237642">
    <property type="component" value="Unassembled WGS sequence"/>
</dbReference>
<feature type="domain" description="HMA" evidence="3">
    <location>
        <begin position="8"/>
        <end position="71"/>
    </location>
</feature>
<gene>
    <name evidence="4" type="ORF">POM88_049988</name>
</gene>
<sequence length="187" mass="21587">MAKHLPDSIFVFKSSKLHCLVCIETVKKFLLKRPDIAEVDGDLEKKRVIIKGNVDIVTLITIVQKIKIDAELIYYKEGRWGDPDQRTENCAKYHEKRNMFKDHGQKTKSRGKKEKQGSCDHDEAEDIGADHYKIRNTFKDHKPEAYVPPKQEFFWGDVQSGMHQKFPSIPGAGSRFTAGFPNYHGFY</sequence>
<reference evidence="4" key="1">
    <citation type="submission" date="2023-02" db="EMBL/GenBank/DDBJ databases">
        <title>Genome of toxic invasive species Heracleum sosnowskyi carries increased number of genes despite the absence of recent whole-genome duplications.</title>
        <authorList>
            <person name="Schelkunov M."/>
            <person name="Shtratnikova V."/>
            <person name="Makarenko M."/>
            <person name="Klepikova A."/>
            <person name="Omelchenko D."/>
            <person name="Novikova G."/>
            <person name="Obukhova E."/>
            <person name="Bogdanov V."/>
            <person name="Penin A."/>
            <person name="Logacheva M."/>
        </authorList>
    </citation>
    <scope>NUCLEOTIDE SEQUENCE</scope>
    <source>
        <strain evidence="4">Hsosn_3</strain>
        <tissue evidence="4">Leaf</tissue>
    </source>
</reference>
<keyword evidence="5" id="KW-1185">Reference proteome</keyword>
<evidence type="ECO:0000256" key="1">
    <source>
        <dbReference type="ARBA" id="ARBA00004170"/>
    </source>
</evidence>
<dbReference type="InterPro" id="IPR006121">
    <property type="entry name" value="HMA_dom"/>
</dbReference>
<accession>A0AAD8M238</accession>
<name>A0AAD8M238_9APIA</name>
<feature type="region of interest" description="Disordered" evidence="2">
    <location>
        <begin position="101"/>
        <end position="124"/>
    </location>
</feature>
<comment type="subcellular location">
    <subcellularLocation>
        <location evidence="1">Membrane</location>
        <topology evidence="1">Peripheral membrane protein</topology>
    </subcellularLocation>
</comment>
<reference evidence="4" key="2">
    <citation type="submission" date="2023-05" db="EMBL/GenBank/DDBJ databases">
        <authorList>
            <person name="Schelkunov M.I."/>
        </authorList>
    </citation>
    <scope>NUCLEOTIDE SEQUENCE</scope>
    <source>
        <strain evidence="4">Hsosn_3</strain>
        <tissue evidence="4">Leaf</tissue>
    </source>
</reference>
<dbReference type="GO" id="GO:0009626">
    <property type="term" value="P:plant-type hypersensitive response"/>
    <property type="evidence" value="ECO:0007669"/>
    <property type="project" value="UniProtKB-KW"/>
</dbReference>
<evidence type="ECO:0000313" key="5">
    <source>
        <dbReference type="Proteomes" id="UP001237642"/>
    </source>
</evidence>